<dbReference type="InterPro" id="IPR013766">
    <property type="entry name" value="Thioredoxin_domain"/>
</dbReference>
<evidence type="ECO:0000256" key="1">
    <source>
        <dbReference type="PROSITE-ProRule" id="PRU00169"/>
    </source>
</evidence>
<dbReference type="Pfam" id="PF00578">
    <property type="entry name" value="AhpC-TSA"/>
    <property type="match status" value="1"/>
</dbReference>
<dbReference type="Gene3D" id="3.40.50.2300">
    <property type="match status" value="1"/>
</dbReference>
<evidence type="ECO:0000313" key="5">
    <source>
        <dbReference type="Proteomes" id="UP000601435"/>
    </source>
</evidence>
<dbReference type="InterPro" id="IPR011006">
    <property type="entry name" value="CheY-like_superfamily"/>
</dbReference>
<dbReference type="SMART" id="SM00448">
    <property type="entry name" value="REC"/>
    <property type="match status" value="1"/>
</dbReference>
<dbReference type="AlphaFoldDB" id="A0A812V020"/>
<dbReference type="PANTHER" id="PTHR43640:SF1">
    <property type="entry name" value="THIOREDOXIN-DEPENDENT PEROXIREDOXIN"/>
    <property type="match status" value="1"/>
</dbReference>
<evidence type="ECO:0000259" key="3">
    <source>
        <dbReference type="PROSITE" id="PS51352"/>
    </source>
</evidence>
<keyword evidence="5" id="KW-1185">Reference proteome</keyword>
<dbReference type="InterPro" id="IPR036249">
    <property type="entry name" value="Thioredoxin-like_sf"/>
</dbReference>
<dbReference type="GO" id="GO:0016209">
    <property type="term" value="F:antioxidant activity"/>
    <property type="evidence" value="ECO:0007669"/>
    <property type="project" value="InterPro"/>
</dbReference>
<dbReference type="Proteomes" id="UP000601435">
    <property type="component" value="Unassembled WGS sequence"/>
</dbReference>
<dbReference type="OrthoDB" id="1308at2759"/>
<dbReference type="Pfam" id="PF00072">
    <property type="entry name" value="Response_reg"/>
    <property type="match status" value="1"/>
</dbReference>
<comment type="caution">
    <text evidence="1">Lacks conserved residue(s) required for the propagation of feature annotation.</text>
</comment>
<dbReference type="CDD" id="cd02969">
    <property type="entry name" value="PRX_like1"/>
    <property type="match status" value="1"/>
</dbReference>
<reference evidence="4" key="1">
    <citation type="submission" date="2021-02" db="EMBL/GenBank/DDBJ databases">
        <authorList>
            <person name="Dougan E. K."/>
            <person name="Rhodes N."/>
            <person name="Thang M."/>
            <person name="Chan C."/>
        </authorList>
    </citation>
    <scope>NUCLEOTIDE SEQUENCE</scope>
</reference>
<protein>
    <recommendedName>
        <fullName evidence="6">Thioredoxin domain-containing protein</fullName>
    </recommendedName>
</protein>
<evidence type="ECO:0008006" key="6">
    <source>
        <dbReference type="Google" id="ProtNLM"/>
    </source>
</evidence>
<dbReference type="CDD" id="cd00156">
    <property type="entry name" value="REC"/>
    <property type="match status" value="1"/>
</dbReference>
<dbReference type="PANTHER" id="PTHR43640">
    <property type="entry name" value="OS07G0260300 PROTEIN"/>
    <property type="match status" value="1"/>
</dbReference>
<evidence type="ECO:0000313" key="4">
    <source>
        <dbReference type="EMBL" id="CAE7601491.1"/>
    </source>
</evidence>
<dbReference type="SUPFAM" id="SSF52833">
    <property type="entry name" value="Thioredoxin-like"/>
    <property type="match status" value="1"/>
</dbReference>
<evidence type="ECO:0000259" key="2">
    <source>
        <dbReference type="PROSITE" id="PS50110"/>
    </source>
</evidence>
<gene>
    <name evidence="4" type="ORF">SNEC2469_LOCUS17223</name>
</gene>
<dbReference type="EMBL" id="CAJNJA010028401">
    <property type="protein sequence ID" value="CAE7601491.1"/>
    <property type="molecule type" value="Genomic_DNA"/>
</dbReference>
<feature type="domain" description="Thioredoxin" evidence="3">
    <location>
        <begin position="10"/>
        <end position="165"/>
    </location>
</feature>
<proteinExistence type="predicted"/>
<dbReference type="InterPro" id="IPR001789">
    <property type="entry name" value="Sig_transdc_resp-reg_receiver"/>
</dbReference>
<accession>A0A812V020</accession>
<dbReference type="PROSITE" id="PS50110">
    <property type="entry name" value="RESPONSE_REGULATORY"/>
    <property type="match status" value="1"/>
</dbReference>
<dbReference type="InterPro" id="IPR047262">
    <property type="entry name" value="PRX-like1"/>
</dbReference>
<dbReference type="InterPro" id="IPR000866">
    <property type="entry name" value="AhpC/TSA"/>
</dbReference>
<comment type="caution">
    <text evidence="4">The sequence shown here is derived from an EMBL/GenBank/DDBJ whole genome shotgun (WGS) entry which is preliminary data.</text>
</comment>
<dbReference type="Gene3D" id="3.40.30.10">
    <property type="entry name" value="Glutaredoxin"/>
    <property type="match status" value="1"/>
</dbReference>
<dbReference type="PROSITE" id="PS51352">
    <property type="entry name" value="THIOREDOXIN_2"/>
    <property type="match status" value="1"/>
</dbReference>
<organism evidence="4 5">
    <name type="scientific">Symbiodinium necroappetens</name>
    <dbReference type="NCBI Taxonomy" id="1628268"/>
    <lineage>
        <taxon>Eukaryota</taxon>
        <taxon>Sar</taxon>
        <taxon>Alveolata</taxon>
        <taxon>Dinophyceae</taxon>
        <taxon>Suessiales</taxon>
        <taxon>Symbiodiniaceae</taxon>
        <taxon>Symbiodinium</taxon>
    </lineage>
</organism>
<name>A0A812V020_9DINO</name>
<dbReference type="SUPFAM" id="SSF52172">
    <property type="entry name" value="CheY-like"/>
    <property type="match status" value="1"/>
</dbReference>
<dbReference type="GO" id="GO:0000160">
    <property type="term" value="P:phosphorelay signal transduction system"/>
    <property type="evidence" value="ECO:0007669"/>
    <property type="project" value="InterPro"/>
</dbReference>
<dbReference type="GO" id="GO:0016491">
    <property type="term" value="F:oxidoreductase activity"/>
    <property type="evidence" value="ECO:0007669"/>
    <property type="project" value="InterPro"/>
</dbReference>
<sequence>MARTPSTMMLELGAEAPNFSLPGVDGATVSLDDFGDAGALLVMFICNHCPFVKHIRDELAALGRDYAGKGLAVVAISSNDVANYPDDSPEKMKAEAEEAGYTFPYLYDETQAVAKAYRAACTPDFFLFDADKKLVYRGQLDDSRPGNDVPVTGKDLRVAIESVLAGSPAPETQHPSIGCNIKWIPGNEPEYAAALDRDADRGARQRALDVRRHVVRSLVGVGVERVVLADKPAEPRLEVSPHGWVRVFLNNQARAGVADVDRAEAFLQAGIGRDPAHLARNLVERGMATVLIIDDSHLERTHTSLALSAADHTVLVARDGVEALRLLESDKPDCVVINHHTPAVSAEEFIDRVRSGPSSARVIVRGTALTEATARAYQARGADAVLSGPHETDGPLIDAIETCVRSAKLPKAG</sequence>
<feature type="domain" description="Response regulatory" evidence="2">
    <location>
        <begin position="289"/>
        <end position="403"/>
    </location>
</feature>